<reference evidence="5 7" key="1">
    <citation type="submission" date="2015-05" db="EMBL/GenBank/DDBJ databases">
        <title>Genome assembly of Archangium gephyra DSM 2261.</title>
        <authorList>
            <person name="Sharma G."/>
            <person name="Subramanian S."/>
        </authorList>
    </citation>
    <scope>NUCLEOTIDE SEQUENCE [LARGE SCALE GENOMIC DNA]</scope>
    <source>
        <strain evidence="5 7">DSM 2261</strain>
    </source>
</reference>
<accession>A0AAC8Q5G5</accession>
<dbReference type="PANTHER" id="PTHR31223">
    <property type="entry name" value="LOG FAMILY PROTEIN YJL055W"/>
    <property type="match status" value="1"/>
</dbReference>
<name>A0AAC8Q5G5_9BACT</name>
<dbReference type="EMBL" id="CP011509">
    <property type="protein sequence ID" value="AKJ01014.1"/>
    <property type="molecule type" value="Genomic_DNA"/>
</dbReference>
<dbReference type="InterPro" id="IPR008949">
    <property type="entry name" value="Isoprenoid_synthase_dom_sf"/>
</dbReference>
<dbReference type="GO" id="GO:0009691">
    <property type="term" value="P:cytokinin biosynthetic process"/>
    <property type="evidence" value="ECO:0007669"/>
    <property type="project" value="InterPro"/>
</dbReference>
<keyword evidence="8" id="KW-1185">Reference proteome</keyword>
<evidence type="ECO:0000256" key="2">
    <source>
        <dbReference type="ARBA" id="ARBA00006763"/>
    </source>
</evidence>
<dbReference type="Pfam" id="PF03641">
    <property type="entry name" value="Lysine_decarbox"/>
    <property type="match status" value="1"/>
</dbReference>
<dbReference type="GO" id="GO:0004659">
    <property type="term" value="F:prenyltransferase activity"/>
    <property type="evidence" value="ECO:0007669"/>
    <property type="project" value="InterPro"/>
</dbReference>
<dbReference type="GO" id="GO:0005829">
    <property type="term" value="C:cytosol"/>
    <property type="evidence" value="ECO:0007669"/>
    <property type="project" value="TreeGrafter"/>
</dbReference>
<evidence type="ECO:0000313" key="5">
    <source>
        <dbReference type="EMBL" id="AKJ01014.1"/>
    </source>
</evidence>
<dbReference type="InterPro" id="IPR005269">
    <property type="entry name" value="LOG"/>
</dbReference>
<dbReference type="Proteomes" id="UP000035579">
    <property type="component" value="Chromosome"/>
</dbReference>
<dbReference type="InterPro" id="IPR000092">
    <property type="entry name" value="Polyprenyl_synt"/>
</dbReference>
<dbReference type="PANTHER" id="PTHR31223:SF70">
    <property type="entry name" value="LOG FAMILY PROTEIN YJL055W"/>
    <property type="match status" value="1"/>
</dbReference>
<dbReference type="GO" id="GO:0008299">
    <property type="term" value="P:isoprenoid biosynthetic process"/>
    <property type="evidence" value="ECO:0007669"/>
    <property type="project" value="InterPro"/>
</dbReference>
<dbReference type="Gene3D" id="1.10.600.10">
    <property type="entry name" value="Farnesyl Diphosphate Synthase"/>
    <property type="match status" value="1"/>
</dbReference>
<proteinExistence type="inferred from homology"/>
<dbReference type="EC" id="3.2.2.4" evidence="3"/>
<evidence type="ECO:0000256" key="3">
    <source>
        <dbReference type="ARBA" id="ARBA00011985"/>
    </source>
</evidence>
<evidence type="ECO:0000313" key="7">
    <source>
        <dbReference type="Proteomes" id="UP000035579"/>
    </source>
</evidence>
<organism evidence="5 7">
    <name type="scientific">Archangium gephyra</name>
    <dbReference type="NCBI Taxonomy" id="48"/>
    <lineage>
        <taxon>Bacteria</taxon>
        <taxon>Pseudomonadati</taxon>
        <taxon>Myxococcota</taxon>
        <taxon>Myxococcia</taxon>
        <taxon>Myxococcales</taxon>
        <taxon>Cystobacterineae</taxon>
        <taxon>Archangiaceae</taxon>
        <taxon>Archangium</taxon>
    </lineage>
</organism>
<dbReference type="SUPFAM" id="SSF102405">
    <property type="entry name" value="MCP/YpsA-like"/>
    <property type="match status" value="1"/>
</dbReference>
<evidence type="ECO:0000256" key="1">
    <source>
        <dbReference type="ARBA" id="ARBA00000274"/>
    </source>
</evidence>
<comment type="similarity">
    <text evidence="2">Belongs to the LOG family.</text>
</comment>
<dbReference type="GO" id="GO:0008714">
    <property type="term" value="F:AMP nucleosidase activity"/>
    <property type="evidence" value="ECO:0007669"/>
    <property type="project" value="UniProtKB-EC"/>
</dbReference>
<dbReference type="SUPFAM" id="SSF48576">
    <property type="entry name" value="Terpenoid synthases"/>
    <property type="match status" value="1"/>
</dbReference>
<reference evidence="6 8" key="2">
    <citation type="submission" date="2018-08" db="EMBL/GenBank/DDBJ databases">
        <title>Genomic Encyclopedia of Archaeal and Bacterial Type Strains, Phase II (KMG-II): from individual species to whole genera.</title>
        <authorList>
            <person name="Goeker M."/>
        </authorList>
    </citation>
    <scope>NUCLEOTIDE SEQUENCE [LARGE SCALE GENOMIC DNA]</scope>
    <source>
        <strain evidence="6 8">DSM 2261</strain>
    </source>
</reference>
<dbReference type="KEGG" id="age:AA314_02640"/>
<dbReference type="Proteomes" id="UP000256345">
    <property type="component" value="Unassembled WGS sequence"/>
</dbReference>
<dbReference type="InterPro" id="IPR031100">
    <property type="entry name" value="LOG_fam"/>
</dbReference>
<dbReference type="EMBL" id="QUMU01000012">
    <property type="protein sequence ID" value="REG26180.1"/>
    <property type="molecule type" value="Genomic_DNA"/>
</dbReference>
<dbReference type="Gene3D" id="3.40.50.450">
    <property type="match status" value="1"/>
</dbReference>
<dbReference type="NCBIfam" id="TIGR00730">
    <property type="entry name" value="Rossman fold protein, TIGR00730 family"/>
    <property type="match status" value="1"/>
</dbReference>
<gene>
    <name evidence="5" type="ORF">AA314_02640</name>
    <name evidence="6" type="ORF">ATI61_112275</name>
</gene>
<comment type="catalytic activity">
    <reaction evidence="1">
        <text>AMP + H2O = D-ribose 5-phosphate + adenine</text>
        <dbReference type="Rhea" id="RHEA:20129"/>
        <dbReference type="ChEBI" id="CHEBI:15377"/>
        <dbReference type="ChEBI" id="CHEBI:16708"/>
        <dbReference type="ChEBI" id="CHEBI:78346"/>
        <dbReference type="ChEBI" id="CHEBI:456215"/>
        <dbReference type="EC" id="3.2.2.4"/>
    </reaction>
</comment>
<protein>
    <recommendedName>
        <fullName evidence="4">AMP nucleosidase</fullName>
        <ecNumber evidence="3">3.2.2.4</ecNumber>
    </recommendedName>
    <alternativeName>
        <fullName evidence="4">AMP nucleosidase</fullName>
    </alternativeName>
</protein>
<dbReference type="AlphaFoldDB" id="A0AAC8Q5G5"/>
<dbReference type="Pfam" id="PF00348">
    <property type="entry name" value="polyprenyl_synt"/>
    <property type="match status" value="1"/>
</dbReference>
<sequence length="570" mass="64241">MTASIPIQFPNQFRGMFQRVESTYRPLLVDALKKVHEAPIPTELRPFFDHVTVESPQPSFMLIPLMFLAAAEASGGITPRHIEALPAMLLSMEVTAIADDTVDRTPMRSGRMSFPRRFGEASATPFTGALLMLMAQHARRCPPEFGDALLQYVLRIFSMFLWERQNTYPEQATFEHWLSQRYAATGVATAFAIDSALALNGRAPLPTSVVDRFSYIFQDVDDLVGLLERRDEQGENDDLQMGIVTRPLLLSIGQRPELGTLVEQLWKEYRPLHSASLMEFQQQHAEICDRTRFLHDRLRQAMLEIGVPAAARCMLEDLRVCLEETPASIRPFLRELTLSIIDRLHRCEDPELNRILEECFREEPRDEAALSAQGPTPAREPRTICVYCSSSGIVEPAWFELAAALGTEIARRGDRLVFGGGNTGLMGAVAHATREHGGEVISVIPEVMRGTPYVFEQSTELIATRDLRGRKAAMEMRADAFVVLPGGFGTLDEALEIIASKQLHMHRKPIVFVNAKGFWEPLTALFEHLFKERFASAQHHRHIYHLAEDLAGVFAYLDTYVPPPFPAKWF</sequence>
<evidence type="ECO:0000256" key="4">
    <source>
        <dbReference type="ARBA" id="ARBA00031983"/>
    </source>
</evidence>
<evidence type="ECO:0000313" key="8">
    <source>
        <dbReference type="Proteomes" id="UP000256345"/>
    </source>
</evidence>
<dbReference type="RefSeq" id="WP_053066353.1">
    <property type="nucleotide sequence ID" value="NZ_CP011509.1"/>
</dbReference>
<evidence type="ECO:0000313" key="6">
    <source>
        <dbReference type="EMBL" id="REG26180.1"/>
    </source>
</evidence>